<keyword evidence="1" id="KW-0472">Membrane</keyword>
<dbReference type="RefSeq" id="WP_085355898.1">
    <property type="nucleotide sequence ID" value="NZ_CP091509.1"/>
</dbReference>
<proteinExistence type="predicted"/>
<dbReference type="EMBL" id="MTAC01000003">
    <property type="protein sequence ID" value="OSI36481.1"/>
    <property type="molecule type" value="Genomic_DNA"/>
</dbReference>
<keyword evidence="1" id="KW-0812">Transmembrane</keyword>
<dbReference type="Proteomes" id="UP000193346">
    <property type="component" value="Unassembled WGS sequence"/>
</dbReference>
<sequence length="69" mass="8472">MNNWRQFFLFVFLMFILMRLQYYIADRFLSDWLAARSIGNNWVNGCVFTWSMLIAYHAVKRTAKWKWLA</sequence>
<comment type="caution">
    <text evidence="2">The sequence shown here is derived from an EMBL/GenBank/DDBJ whole genome shotgun (WGS) entry which is preliminary data.</text>
</comment>
<reference evidence="2 3" key="1">
    <citation type="submission" date="2017-01" db="EMBL/GenBank/DDBJ databases">
        <authorList>
            <person name="Wolfgang W.J."/>
            <person name="Cole J."/>
            <person name="Wroblewski D."/>
            <person name="Mcginnis J."/>
            <person name="Musser K.A."/>
        </authorList>
    </citation>
    <scope>NUCLEOTIDE SEQUENCE [LARGE SCALE GENOMIC DNA]</scope>
    <source>
        <strain evidence="2 3">93087</strain>
    </source>
</reference>
<evidence type="ECO:0000313" key="2">
    <source>
        <dbReference type="EMBL" id="OSI36481.1"/>
    </source>
</evidence>
<evidence type="ECO:0000313" key="3">
    <source>
        <dbReference type="Proteomes" id="UP000193346"/>
    </source>
</evidence>
<accession>A0ABX3WP43</accession>
<name>A0ABX3WP43_9NEIS</name>
<keyword evidence="3" id="KW-1185">Reference proteome</keyword>
<gene>
    <name evidence="2" type="ORF">BV913_01840</name>
</gene>
<evidence type="ECO:0000256" key="1">
    <source>
        <dbReference type="SAM" id="Phobius"/>
    </source>
</evidence>
<feature type="transmembrane region" description="Helical" evidence="1">
    <location>
        <begin position="41"/>
        <end position="59"/>
    </location>
</feature>
<feature type="transmembrane region" description="Helical" evidence="1">
    <location>
        <begin position="7"/>
        <end position="25"/>
    </location>
</feature>
<organism evidence="2 3">
    <name type="scientific">Neisseria dumasiana</name>
    <dbReference type="NCBI Taxonomy" id="1931275"/>
    <lineage>
        <taxon>Bacteria</taxon>
        <taxon>Pseudomonadati</taxon>
        <taxon>Pseudomonadota</taxon>
        <taxon>Betaproteobacteria</taxon>
        <taxon>Neisseriales</taxon>
        <taxon>Neisseriaceae</taxon>
        <taxon>Neisseria</taxon>
    </lineage>
</organism>
<protein>
    <submittedName>
        <fullName evidence="2">Uncharacterized protein</fullName>
    </submittedName>
</protein>
<keyword evidence="1" id="KW-1133">Transmembrane helix</keyword>